<protein>
    <submittedName>
        <fullName evidence="2">Hydrolase</fullName>
    </submittedName>
</protein>
<dbReference type="Proteomes" id="UP000186455">
    <property type="component" value="Unassembled WGS sequence"/>
</dbReference>
<dbReference type="InterPro" id="IPR027843">
    <property type="entry name" value="DUF4440"/>
</dbReference>
<name>A0A1Q4VAW1_9ACTN</name>
<dbReference type="STRING" id="1048205.AB852_12600"/>
<keyword evidence="3" id="KW-1185">Reference proteome</keyword>
<keyword evidence="2" id="KW-0378">Hydrolase</keyword>
<gene>
    <name evidence="2" type="ORF">AB852_12600</name>
</gene>
<dbReference type="InterPro" id="IPR032710">
    <property type="entry name" value="NTF2-like_dom_sf"/>
</dbReference>
<sequence>MSSESNIERDHVPTVPLTTLPEQHPAVFAESFNTGSPDALARVYEADAVFVPRPGVRTTGAALEAANADFLALGLPISVRTRHTYTVDDIALLIVDWVIDGPGPDGKRLRMEGTATDVARRGPDGLWRYLIDNPFGTARPPVEAGGAG</sequence>
<evidence type="ECO:0000313" key="2">
    <source>
        <dbReference type="EMBL" id="OKH94966.1"/>
    </source>
</evidence>
<dbReference type="Pfam" id="PF14534">
    <property type="entry name" value="DUF4440"/>
    <property type="match status" value="1"/>
</dbReference>
<dbReference type="SUPFAM" id="SSF54427">
    <property type="entry name" value="NTF2-like"/>
    <property type="match status" value="1"/>
</dbReference>
<evidence type="ECO:0000259" key="1">
    <source>
        <dbReference type="Pfam" id="PF14534"/>
    </source>
</evidence>
<reference evidence="2 3" key="1">
    <citation type="submission" date="2015-06" db="EMBL/GenBank/DDBJ databases">
        <title>Cloning and characterization of the uncialamcin biosynthetic gene cluster.</title>
        <authorList>
            <person name="Yan X."/>
            <person name="Huang T."/>
            <person name="Ge H."/>
            <person name="Shen B."/>
        </authorList>
    </citation>
    <scope>NUCLEOTIDE SEQUENCE [LARGE SCALE GENOMIC DNA]</scope>
    <source>
        <strain evidence="2 3">DCA2648</strain>
    </source>
</reference>
<proteinExistence type="predicted"/>
<evidence type="ECO:0000313" key="3">
    <source>
        <dbReference type="Proteomes" id="UP000186455"/>
    </source>
</evidence>
<dbReference type="AlphaFoldDB" id="A0A1Q4VAW1"/>
<comment type="caution">
    <text evidence="2">The sequence shown here is derived from an EMBL/GenBank/DDBJ whole genome shotgun (WGS) entry which is preliminary data.</text>
</comment>
<organism evidence="2 3">
    <name type="scientific">Streptomyces uncialis</name>
    <dbReference type="NCBI Taxonomy" id="1048205"/>
    <lineage>
        <taxon>Bacteria</taxon>
        <taxon>Bacillati</taxon>
        <taxon>Actinomycetota</taxon>
        <taxon>Actinomycetes</taxon>
        <taxon>Kitasatosporales</taxon>
        <taxon>Streptomycetaceae</taxon>
        <taxon>Streptomyces</taxon>
    </lineage>
</organism>
<dbReference type="GeneID" id="96790955"/>
<dbReference type="Gene3D" id="3.10.450.50">
    <property type="match status" value="1"/>
</dbReference>
<accession>A0A1Q4VAW1</accession>
<dbReference type="RefSeq" id="WP_073787157.1">
    <property type="nucleotide sequence ID" value="NZ_CP109583.1"/>
</dbReference>
<dbReference type="GO" id="GO:0016787">
    <property type="term" value="F:hydrolase activity"/>
    <property type="evidence" value="ECO:0007669"/>
    <property type="project" value="UniProtKB-KW"/>
</dbReference>
<dbReference type="EMBL" id="LFBV01000002">
    <property type="protein sequence ID" value="OKH94966.1"/>
    <property type="molecule type" value="Genomic_DNA"/>
</dbReference>
<feature type="domain" description="DUF4440" evidence="1">
    <location>
        <begin position="28"/>
        <end position="128"/>
    </location>
</feature>